<feature type="compositionally biased region" description="Pro residues" evidence="1">
    <location>
        <begin position="354"/>
        <end position="368"/>
    </location>
</feature>
<keyword evidence="2" id="KW-0732">Signal</keyword>
<feature type="compositionally biased region" description="Basic and acidic residues" evidence="1">
    <location>
        <begin position="1014"/>
        <end position="1023"/>
    </location>
</feature>
<proteinExistence type="predicted"/>
<feature type="compositionally biased region" description="Pro residues" evidence="1">
    <location>
        <begin position="316"/>
        <end position="336"/>
    </location>
</feature>
<dbReference type="EMBL" id="CAWUHC010000092">
    <property type="protein sequence ID" value="CAK7231084.1"/>
    <property type="molecule type" value="Genomic_DNA"/>
</dbReference>
<evidence type="ECO:0000313" key="5">
    <source>
        <dbReference type="Proteomes" id="UP001642406"/>
    </source>
</evidence>
<evidence type="ECO:0000256" key="1">
    <source>
        <dbReference type="SAM" id="MobiDB-lite"/>
    </source>
</evidence>
<reference evidence="4 5" key="1">
    <citation type="submission" date="2024-01" db="EMBL/GenBank/DDBJ databases">
        <authorList>
            <person name="Allen C."/>
            <person name="Tagirdzhanova G."/>
        </authorList>
    </citation>
    <scope>NUCLEOTIDE SEQUENCE [LARGE SCALE GENOMIC DNA]</scope>
</reference>
<dbReference type="Pfam" id="PF25422">
    <property type="entry name" value="DUF7892"/>
    <property type="match status" value="1"/>
</dbReference>
<name>A0ABP0CG86_9PEZI</name>
<feature type="compositionally biased region" description="Basic and acidic residues" evidence="1">
    <location>
        <begin position="665"/>
        <end position="674"/>
    </location>
</feature>
<feature type="region of interest" description="Disordered" evidence="1">
    <location>
        <begin position="988"/>
        <end position="1106"/>
    </location>
</feature>
<feature type="compositionally biased region" description="Basic and acidic residues" evidence="1">
    <location>
        <begin position="726"/>
        <end position="738"/>
    </location>
</feature>
<evidence type="ECO:0000313" key="4">
    <source>
        <dbReference type="EMBL" id="CAK7231084.1"/>
    </source>
</evidence>
<protein>
    <recommendedName>
        <fullName evidence="3">DUF7892 domain-containing protein</fullName>
    </recommendedName>
</protein>
<evidence type="ECO:0000259" key="3">
    <source>
        <dbReference type="Pfam" id="PF25422"/>
    </source>
</evidence>
<dbReference type="Proteomes" id="UP001642406">
    <property type="component" value="Unassembled WGS sequence"/>
</dbReference>
<accession>A0ABP0CG86</accession>
<dbReference type="InterPro" id="IPR057214">
    <property type="entry name" value="DUF7892"/>
</dbReference>
<feature type="region of interest" description="Disordered" evidence="1">
    <location>
        <begin position="657"/>
        <end position="764"/>
    </location>
</feature>
<feature type="chain" id="PRO_5047239214" description="DUF7892 domain-containing protein" evidence="2">
    <location>
        <begin position="24"/>
        <end position="1106"/>
    </location>
</feature>
<sequence>MDLVLSAASTFLIPALQFVFVTSDTCVVPLSVIERGLLPPASTLTKLFWTADVEKLREEFSSVRELGASAAEEWQKGLTTRGSDQRTDIAKWEKYSDSGGVANMRSLLYPGYKPQNVISVGVPTGDKTKMTNTIGEATSKPFDDNLLDLAVTRMTTKKISTELVTTPALPFSSKEKTREEIDAEWDEIQGPVRLKILKFADEAINGDWDEGDKVTKINAPAFAADVLLHVRKRFYMEVEKDAKEARAAGREPVVDPFGGPFTQKLSLENMKYVFDVKVKPITVGNVVVHWRAEWPEEPPFRANPRVSKSTGQPLPLQQPLPPRPPNHRSFPPPPPYHGQSGFQKYSNPWTPARQLPPPPPPPLAPQPEFYPPYQQTQAHQPLATGNNGHDVSYSGIPYSAGPPRLLPTGVDNYAEPMQTTFQPPPQLHPQPTYQPYVEGTVERMMSSSVGVHTQEVAAATAPSRPPTSATPDVQVQRRSENALSAAGYAPLAGRDDFNTAPGVFYSAKYEETLREIKHLWTSIHQLRGVPGVVKLHTLLHHANKFFESKFGEQLPLTLFSEGVSDRKELSSIRNVNELPCKACHLKLGCIPGYKEDRSLFTLPQLLYHFSRAHVGSRGDKYEPSTGPLDWLQDMLILPQPSALSDLVNKSKDHGRASHLLSETVGDLRNRDDGGKQPSFDMTAARKKALLDRRKTASPREAGQRSTQPGLKRKNGGPNASASHQSSDVDKNRGKENGKQQHAPVSVASKRGDGQDESKVPTRLVSRPAVGIKHEPVECAQAPAPDIPMHDTADPAEEGQHDLLGALESHLRGAPAQEVGHRPMLREEFVPARGQSRVVYVDERGRELVPQREARGSAYVDECHVLYTSNAPADTQGRHGPVSRVPHGQYRERSPLPVRHYADELGYAARNRDYEDFYERGPVQAPPAYQYQRHRPPPRQEYYEEYIDGSGRRFSYPRSVEYDRYEAYEVVHVVDPEGDYYARRPVRREYPQAGPRESERHYSPAPAVGGRPAPLRREYGDLYHEPGYGGPYDPYAHGARPERGSGYARTGGTRAVVAPPVADRGMVQNDTAYYEEYDPHHPAEDARLAGEPGTAPAQDGRQQVRYQ</sequence>
<gene>
    <name evidence="4" type="ORF">SBRCBS47491_007810</name>
</gene>
<feature type="compositionally biased region" description="Basic and acidic residues" evidence="1">
    <location>
        <begin position="749"/>
        <end position="759"/>
    </location>
</feature>
<comment type="caution">
    <text evidence="4">The sequence shown here is derived from an EMBL/GenBank/DDBJ whole genome shotgun (WGS) entry which is preliminary data.</text>
</comment>
<feature type="domain" description="DUF7892" evidence="3">
    <location>
        <begin position="505"/>
        <end position="662"/>
    </location>
</feature>
<evidence type="ECO:0000256" key="2">
    <source>
        <dbReference type="SAM" id="SignalP"/>
    </source>
</evidence>
<organism evidence="4 5">
    <name type="scientific">Sporothrix bragantina</name>
    <dbReference type="NCBI Taxonomy" id="671064"/>
    <lineage>
        <taxon>Eukaryota</taxon>
        <taxon>Fungi</taxon>
        <taxon>Dikarya</taxon>
        <taxon>Ascomycota</taxon>
        <taxon>Pezizomycotina</taxon>
        <taxon>Sordariomycetes</taxon>
        <taxon>Sordariomycetidae</taxon>
        <taxon>Ophiostomatales</taxon>
        <taxon>Ophiostomataceae</taxon>
        <taxon>Sporothrix</taxon>
    </lineage>
</organism>
<keyword evidence="5" id="KW-1185">Reference proteome</keyword>
<feature type="signal peptide" evidence="2">
    <location>
        <begin position="1"/>
        <end position="23"/>
    </location>
</feature>
<feature type="region of interest" description="Disordered" evidence="1">
    <location>
        <begin position="298"/>
        <end position="368"/>
    </location>
</feature>
<feature type="compositionally biased region" description="Basic and acidic residues" evidence="1">
    <location>
        <begin position="1076"/>
        <end position="1087"/>
    </location>
</feature>